<evidence type="ECO:0000313" key="7">
    <source>
        <dbReference type="EMBL" id="KAH0540393.1"/>
    </source>
</evidence>
<feature type="compositionally biased region" description="Basic and acidic residues" evidence="4">
    <location>
        <begin position="770"/>
        <end position="797"/>
    </location>
</feature>
<dbReference type="GO" id="GO:0000381">
    <property type="term" value="P:regulation of alternative mRNA splicing, via spliceosome"/>
    <property type="evidence" value="ECO:0007669"/>
    <property type="project" value="TreeGrafter"/>
</dbReference>
<protein>
    <recommendedName>
        <fullName evidence="9">RNA-binding protein 25</fullName>
    </recommendedName>
</protein>
<proteinExistence type="predicted"/>
<feature type="compositionally biased region" description="Basic and acidic residues" evidence="4">
    <location>
        <begin position="553"/>
        <end position="566"/>
    </location>
</feature>
<dbReference type="SUPFAM" id="SSF54928">
    <property type="entry name" value="RNA-binding domain, RBD"/>
    <property type="match status" value="1"/>
</dbReference>
<comment type="caution">
    <text evidence="7">The sequence shown here is derived from an EMBL/GenBank/DDBJ whole genome shotgun (WGS) entry which is preliminary data.</text>
</comment>
<feature type="domain" description="RRM" evidence="5">
    <location>
        <begin position="88"/>
        <end position="158"/>
    </location>
</feature>
<feature type="compositionally biased region" description="Acidic residues" evidence="4">
    <location>
        <begin position="190"/>
        <end position="200"/>
    </location>
</feature>
<dbReference type="GO" id="GO:0006397">
    <property type="term" value="P:mRNA processing"/>
    <property type="evidence" value="ECO:0007669"/>
    <property type="project" value="UniProtKB-KW"/>
</dbReference>
<sequence length="905" mass="105590">MSYPGQPPMGIPGMPPMPYMVGAPPPMLGSVMPMPHMIPTPVSAMQTSAPAVRYTRTQQQQQQQQQQPQQAPRPEAPKRRERENGPAVTVFVGNIMERAPDIMIRQILGACGHVVSWKRVQAFGFCEYAGPDAGLRAVRLLHDMEIGTKRLVVKVDAKTKVVLDQFKAERRKKLKGGQSPLQDETPSENADGDDSDDYMDEGMRVIDQDALTRIAQVIKEHATEIETAQAAADARKSEDLLKSKGLNLDDAEIEESKRDLITREIGKFREVMKKQEEEKAQVKRKREAVEKEEREKRERERKDRRGDDDGREERDGDFGSPVSHKPHNDRRDKRRSKSRSKERERDRDRMRNDRNREHNRDRERDRDRERERDRDNRGDRNDRDRERDRERERDRDKDRDRDRERDREREREEVRKSEREIMREHEEEEEAKERKKIERRAREKEAAYQDRLRQWEGRERRKQKEYEKELDKKRAKREAREKEATRLKEFLEDYDDDRDDSKYYKGKELSRRLEERALEAEADSRDRCAERQELQRLRDKLYADASHPDPAAEFERLKAEREEQYKPKPIITIIDEDDEKIEKGKDGVMPPIETEPIDSDSDDDVQFEEAPLPEPSRTPPRHHHHHRRHHRHHQNHHRDSDNIDGMGSEQSRDGTKDRRISSPGIQVIGTPTQPPPTHDEDSRMSLVSEPEKTSGSNFVPFAMGGSGNRNSDHNSGNKTPVSPNSANNLQSAQQTKKKTRMDVKDVFNNDDDDDGTNNSKKRKLVPLDYGDEKKKKGGDDSSKGGKEESTKSQEEKRKHIKSLIDKIPTDKNALFGYQLDWAVIDNTLMEKRIRPWINKKIIEYIGEPEPTLVDFICSKVMAGSSPQGILDDVQMVLDEEAEVFVVKMWRLLIYEVEAKKMGLVK</sequence>
<feature type="region of interest" description="Disordered" evidence="4">
    <location>
        <begin position="269"/>
        <end position="506"/>
    </location>
</feature>
<dbReference type="GO" id="GO:0005681">
    <property type="term" value="C:spliceosomal complex"/>
    <property type="evidence" value="ECO:0007669"/>
    <property type="project" value="TreeGrafter"/>
</dbReference>
<feature type="domain" description="PWI" evidence="6">
    <location>
        <begin position="812"/>
        <end position="905"/>
    </location>
</feature>
<dbReference type="SMART" id="SM00311">
    <property type="entry name" value="PWI"/>
    <property type="match status" value="1"/>
</dbReference>
<dbReference type="SMART" id="SM00360">
    <property type="entry name" value="RRM"/>
    <property type="match status" value="1"/>
</dbReference>
<feature type="compositionally biased region" description="Basic residues" evidence="4">
    <location>
        <begin position="619"/>
        <end position="636"/>
    </location>
</feature>
<feature type="compositionally biased region" description="Basic and acidic residues" evidence="4">
    <location>
        <begin position="339"/>
        <end position="491"/>
    </location>
</feature>
<evidence type="ECO:0000313" key="8">
    <source>
        <dbReference type="Proteomes" id="UP000826195"/>
    </source>
</evidence>
<evidence type="ECO:0008006" key="9">
    <source>
        <dbReference type="Google" id="ProtNLM"/>
    </source>
</evidence>
<dbReference type="PANTHER" id="PTHR18806:SF4">
    <property type="entry name" value="RNA-BINDING PROTEIN 25"/>
    <property type="match status" value="1"/>
</dbReference>
<dbReference type="CDD" id="cd12446">
    <property type="entry name" value="RRM_RBM25"/>
    <property type="match status" value="1"/>
</dbReference>
<evidence type="ECO:0000259" key="6">
    <source>
        <dbReference type="PROSITE" id="PS51025"/>
    </source>
</evidence>
<dbReference type="Gene3D" id="3.30.70.330">
    <property type="match status" value="1"/>
</dbReference>
<dbReference type="GO" id="GO:0003729">
    <property type="term" value="F:mRNA binding"/>
    <property type="evidence" value="ECO:0007669"/>
    <property type="project" value="TreeGrafter"/>
</dbReference>
<dbReference type="Proteomes" id="UP000826195">
    <property type="component" value="Unassembled WGS sequence"/>
</dbReference>
<keyword evidence="2 3" id="KW-0694">RNA-binding</keyword>
<dbReference type="PROSITE" id="PS50102">
    <property type="entry name" value="RRM"/>
    <property type="match status" value="1"/>
</dbReference>
<dbReference type="InterPro" id="IPR000504">
    <property type="entry name" value="RRM_dom"/>
</dbReference>
<accession>A0AAV7I3L0</accession>
<dbReference type="InterPro" id="IPR036483">
    <property type="entry name" value="PWI_dom_sf"/>
</dbReference>
<dbReference type="PROSITE" id="PS51025">
    <property type="entry name" value="PWI"/>
    <property type="match status" value="1"/>
</dbReference>
<dbReference type="InterPro" id="IPR002483">
    <property type="entry name" value="PWI_dom"/>
</dbReference>
<feature type="compositionally biased region" description="Basic and acidic residues" evidence="4">
    <location>
        <begin position="269"/>
        <end position="317"/>
    </location>
</feature>
<evidence type="ECO:0000256" key="2">
    <source>
        <dbReference type="ARBA" id="ARBA00022884"/>
    </source>
</evidence>
<evidence type="ECO:0000259" key="5">
    <source>
        <dbReference type="PROSITE" id="PS50102"/>
    </source>
</evidence>
<organism evidence="7 8">
    <name type="scientific">Cotesia glomerata</name>
    <name type="common">Lepidopteran parasitic wasp</name>
    <name type="synonym">Apanteles glomeratus</name>
    <dbReference type="NCBI Taxonomy" id="32391"/>
    <lineage>
        <taxon>Eukaryota</taxon>
        <taxon>Metazoa</taxon>
        <taxon>Ecdysozoa</taxon>
        <taxon>Arthropoda</taxon>
        <taxon>Hexapoda</taxon>
        <taxon>Insecta</taxon>
        <taxon>Pterygota</taxon>
        <taxon>Neoptera</taxon>
        <taxon>Endopterygota</taxon>
        <taxon>Hymenoptera</taxon>
        <taxon>Apocrita</taxon>
        <taxon>Ichneumonoidea</taxon>
        <taxon>Braconidae</taxon>
        <taxon>Microgastrinae</taxon>
        <taxon>Cotesia</taxon>
    </lineage>
</organism>
<evidence type="ECO:0000256" key="1">
    <source>
        <dbReference type="ARBA" id="ARBA00022664"/>
    </source>
</evidence>
<evidence type="ECO:0000256" key="4">
    <source>
        <dbReference type="SAM" id="MobiDB-lite"/>
    </source>
</evidence>
<dbReference type="InterPro" id="IPR052768">
    <property type="entry name" value="RBM25"/>
</dbReference>
<feature type="compositionally biased region" description="Acidic residues" evidence="4">
    <location>
        <begin position="595"/>
        <end position="607"/>
    </location>
</feature>
<dbReference type="SUPFAM" id="SSF101233">
    <property type="entry name" value="PWI domain"/>
    <property type="match status" value="1"/>
</dbReference>
<feature type="region of interest" description="Disordered" evidence="4">
    <location>
        <begin position="173"/>
        <end position="200"/>
    </location>
</feature>
<dbReference type="InterPro" id="IPR034268">
    <property type="entry name" value="RBM25_RRM"/>
</dbReference>
<feature type="compositionally biased region" description="Basic and acidic residues" evidence="4">
    <location>
        <begin position="650"/>
        <end position="660"/>
    </location>
</feature>
<evidence type="ECO:0000256" key="3">
    <source>
        <dbReference type="PROSITE-ProRule" id="PRU00176"/>
    </source>
</evidence>
<feature type="compositionally biased region" description="Polar residues" evidence="4">
    <location>
        <begin position="179"/>
        <end position="188"/>
    </location>
</feature>
<dbReference type="EMBL" id="JAHXZJ010002609">
    <property type="protein sequence ID" value="KAH0540393.1"/>
    <property type="molecule type" value="Genomic_DNA"/>
</dbReference>
<feature type="compositionally biased region" description="Basic residues" evidence="4">
    <location>
        <begin position="324"/>
        <end position="338"/>
    </location>
</feature>
<feature type="region of interest" description="Disordered" evidence="4">
    <location>
        <begin position="540"/>
        <end position="797"/>
    </location>
</feature>
<reference evidence="7 8" key="1">
    <citation type="journal article" date="2021" name="J. Hered.">
        <title>A chromosome-level genome assembly of the parasitoid wasp, Cotesia glomerata (Hymenoptera: Braconidae).</title>
        <authorList>
            <person name="Pinto B.J."/>
            <person name="Weis J.J."/>
            <person name="Gamble T."/>
            <person name="Ode P.J."/>
            <person name="Paul R."/>
            <person name="Zaspel J.M."/>
        </authorList>
    </citation>
    <scope>NUCLEOTIDE SEQUENCE [LARGE SCALE GENOMIC DNA]</scope>
    <source>
        <strain evidence="7">CgM1</strain>
    </source>
</reference>
<dbReference type="Gene3D" id="1.20.1390.10">
    <property type="entry name" value="PWI domain"/>
    <property type="match status" value="1"/>
</dbReference>
<feature type="region of interest" description="Disordered" evidence="4">
    <location>
        <begin position="45"/>
        <end position="86"/>
    </location>
</feature>
<gene>
    <name evidence="7" type="ORF">KQX54_016861</name>
</gene>
<dbReference type="Pfam" id="PF01480">
    <property type="entry name" value="PWI"/>
    <property type="match status" value="1"/>
</dbReference>
<dbReference type="AlphaFoldDB" id="A0AAV7I3L0"/>
<dbReference type="InterPro" id="IPR012677">
    <property type="entry name" value="Nucleotide-bd_a/b_plait_sf"/>
</dbReference>
<dbReference type="InterPro" id="IPR035979">
    <property type="entry name" value="RBD_domain_sf"/>
</dbReference>
<keyword evidence="8" id="KW-1185">Reference proteome</keyword>
<name>A0AAV7I3L0_COTGL</name>
<feature type="compositionally biased region" description="Basic and acidic residues" evidence="4">
    <location>
        <begin position="75"/>
        <end position="84"/>
    </location>
</feature>
<dbReference type="PANTHER" id="PTHR18806">
    <property type="entry name" value="RBM25 PROTEIN"/>
    <property type="match status" value="1"/>
</dbReference>
<feature type="compositionally biased region" description="Low complexity" evidence="4">
    <location>
        <begin position="58"/>
        <end position="73"/>
    </location>
</feature>
<feature type="compositionally biased region" description="Polar residues" evidence="4">
    <location>
        <begin position="713"/>
        <end position="734"/>
    </location>
</feature>
<dbReference type="FunFam" id="1.20.1390.10:FF:000004">
    <property type="entry name" value="RNA-binding motif protein 25"/>
    <property type="match status" value="1"/>
</dbReference>
<keyword evidence="1" id="KW-0507">mRNA processing</keyword>